<dbReference type="PANTHER" id="PTHR40765:SF2">
    <property type="entry name" value="ESX-2 SECRETION SYSTEM ATPASE ECCB2"/>
    <property type="match status" value="1"/>
</dbReference>
<evidence type="ECO:0000313" key="3">
    <source>
        <dbReference type="Proteomes" id="UP000186456"/>
    </source>
</evidence>
<dbReference type="EMBL" id="FNJN01000005">
    <property type="protein sequence ID" value="SDP18375.1"/>
    <property type="molecule type" value="Genomic_DNA"/>
</dbReference>
<keyword evidence="1" id="KW-0812">Transmembrane</keyword>
<name>A0A1H0QMR8_MICTS</name>
<keyword evidence="1" id="KW-1133">Transmembrane helix</keyword>
<dbReference type="GO" id="GO:0005576">
    <property type="term" value="C:extracellular region"/>
    <property type="evidence" value="ECO:0007669"/>
    <property type="project" value="TreeGrafter"/>
</dbReference>
<evidence type="ECO:0000313" key="2">
    <source>
        <dbReference type="EMBL" id="SDP18375.1"/>
    </source>
</evidence>
<sequence>MATKGDLIEAQNFSRRRLLTAFVSGAPGGKELQPSSPLRAVIAAIALTIIVVLVGVFYGLIRPGLPTGWENGKLVLVSDTGARFVTVDGVLHPVINTASARLLLPANEYGVISTDSSTLGGTPVGDTLGITGAPDELPPVSGLINTGWSACVSDDAGLDVRISSAAGPTPATDRAVVVSVDGILHVVQGGRSFAVSSEVADAVLRAAGISSLSPVTVPASWLDLFTAGTALTPITLKNYGQPVANTSLRVGQVIRQAGAPEDERFLVQTGGVLESLSPLAWQLYQLGSGEALKGKVTEVTADEIRGLATAKQGLGDEWPPVGFETVAAGQRPCAVLTGGEGQATTTLATQPSSTAVTAGVRVDPSHGALVRAGGRGDDNTSILTLVDATGTAFPLPGATDDTIARLGYSTNDVGSIPDGWTALLRTGPSLSESAAQQTPETK</sequence>
<reference evidence="2 3" key="1">
    <citation type="submission" date="2016-10" db="EMBL/GenBank/DDBJ databases">
        <authorList>
            <person name="de Groot N.N."/>
        </authorList>
    </citation>
    <scope>NUCLEOTIDE SEQUENCE [LARGE SCALE GENOMIC DNA]</scope>
    <source>
        <strain evidence="2 3">StLB037</strain>
    </source>
</reference>
<evidence type="ECO:0000256" key="1">
    <source>
        <dbReference type="SAM" id="Phobius"/>
    </source>
</evidence>
<dbReference type="Pfam" id="PF05108">
    <property type="entry name" value="T7SS_ESX1_EccB"/>
    <property type="match status" value="1"/>
</dbReference>
<organism evidence="2 3">
    <name type="scientific">Microbacterium testaceum (strain StLB037)</name>
    <dbReference type="NCBI Taxonomy" id="979556"/>
    <lineage>
        <taxon>Bacteria</taxon>
        <taxon>Bacillati</taxon>
        <taxon>Actinomycetota</taxon>
        <taxon>Actinomycetes</taxon>
        <taxon>Micrococcales</taxon>
        <taxon>Microbacteriaceae</taxon>
        <taxon>Microbacterium</taxon>
    </lineage>
</organism>
<protein>
    <submittedName>
        <fullName evidence="2">Type VII secretion protein EccB</fullName>
    </submittedName>
</protein>
<proteinExistence type="predicted"/>
<keyword evidence="1" id="KW-0472">Membrane</keyword>
<feature type="transmembrane region" description="Helical" evidence="1">
    <location>
        <begin position="40"/>
        <end position="61"/>
    </location>
</feature>
<dbReference type="Gene3D" id="3.30.2390.20">
    <property type="entry name" value="Type VII secretion system EccB, repeat 1 domain"/>
    <property type="match status" value="1"/>
</dbReference>
<accession>A0A1H0QMR8</accession>
<dbReference type="RefSeq" id="WP_074696001.1">
    <property type="nucleotide sequence ID" value="NZ_FNJN01000005.1"/>
</dbReference>
<dbReference type="AlphaFoldDB" id="A0A1H0QMR8"/>
<dbReference type="PANTHER" id="PTHR40765">
    <property type="entry name" value="ESX-2 SECRETION SYSTEM ATPASE ECCB2"/>
    <property type="match status" value="1"/>
</dbReference>
<dbReference type="Proteomes" id="UP000186456">
    <property type="component" value="Unassembled WGS sequence"/>
</dbReference>
<gene>
    <name evidence="2" type="ORF">SAMN04487788_2420</name>
</gene>
<dbReference type="InterPro" id="IPR007795">
    <property type="entry name" value="T7SS_EccB"/>
</dbReference>
<dbReference type="InterPro" id="IPR044857">
    <property type="entry name" value="T7SS_EccB_R1"/>
</dbReference>
<dbReference type="NCBIfam" id="TIGR03919">
    <property type="entry name" value="T7SS_EccB"/>
    <property type="match status" value="1"/>
</dbReference>